<dbReference type="RefSeq" id="WP_072982364.1">
    <property type="nucleotide sequence ID" value="NZ_FQXT01000003.1"/>
</dbReference>
<accession>A0A1M5XZA4</accession>
<keyword evidence="1" id="KW-0812">Transmembrane</keyword>
<sequence>MSDKKKKNKNSNLRVFLTILLVVATISVMIKLNRNFSFSVKVPLTFQNLSEDQILKSASANEVKVTGKASGYDYFKYRFFSQQFPIDLSQLQKAKGKAFYVFNPEDDALQGSLTGSDITAFQPDTVFFDLDRNYEKQVAVIPDYQVDFAAGYGSLEGFKIKPDTVTIRGPQSEVDTITRVYTDAVRFEEVRNSVADSLNLRFASNIPMVEIQPKKVLYSLSVDKFTEGSVSVPLQLINVPANVTAKVFPKRINVIFNVNLSNYELVKSSDFKVVVDFDQVDDSSTSLTPEVKEAPVYVRDIRLSESTVQYLLVK</sequence>
<keyword evidence="1" id="KW-0472">Membrane</keyword>
<organism evidence="3 4">
    <name type="scientific">Leeuwenhoekiella palythoae</name>
    <dbReference type="NCBI Taxonomy" id="573501"/>
    <lineage>
        <taxon>Bacteria</taxon>
        <taxon>Pseudomonadati</taxon>
        <taxon>Bacteroidota</taxon>
        <taxon>Flavobacteriia</taxon>
        <taxon>Flavobacteriales</taxon>
        <taxon>Flavobacteriaceae</taxon>
        <taxon>Leeuwenhoekiella</taxon>
    </lineage>
</organism>
<proteinExistence type="predicted"/>
<evidence type="ECO:0000313" key="5">
    <source>
        <dbReference type="Proteomes" id="UP000290037"/>
    </source>
</evidence>
<dbReference type="Gene3D" id="2.170.120.40">
    <property type="entry name" value="YbbR-like domain"/>
    <property type="match status" value="1"/>
</dbReference>
<dbReference type="Pfam" id="PF07949">
    <property type="entry name" value="YbbR"/>
    <property type="match status" value="1"/>
</dbReference>
<dbReference type="PANTHER" id="PTHR37804">
    <property type="entry name" value="CDAA REGULATORY PROTEIN CDAR"/>
    <property type="match status" value="1"/>
</dbReference>
<name>A0A1M5XZA4_9FLAO</name>
<protein>
    <submittedName>
        <fullName evidence="3">YbbR-like protein</fullName>
    </submittedName>
</protein>
<gene>
    <name evidence="2" type="ORF">DSM01_1097</name>
    <name evidence="3" type="ORF">SAMN04487999_1802</name>
</gene>
<keyword evidence="5" id="KW-1185">Reference proteome</keyword>
<dbReference type="OrthoDB" id="1150187at2"/>
<dbReference type="EMBL" id="QOVN01000002">
    <property type="protein sequence ID" value="RXG30347.1"/>
    <property type="molecule type" value="Genomic_DNA"/>
</dbReference>
<evidence type="ECO:0000313" key="2">
    <source>
        <dbReference type="EMBL" id="RXG30347.1"/>
    </source>
</evidence>
<dbReference type="STRING" id="573501.SAMN04487999_1802"/>
<keyword evidence="1" id="KW-1133">Transmembrane helix</keyword>
<dbReference type="InterPro" id="IPR053154">
    <property type="entry name" value="c-di-AMP_regulator"/>
</dbReference>
<dbReference type="Proteomes" id="UP000184240">
    <property type="component" value="Unassembled WGS sequence"/>
</dbReference>
<feature type="transmembrane region" description="Helical" evidence="1">
    <location>
        <begin position="12"/>
        <end position="30"/>
    </location>
</feature>
<evidence type="ECO:0000256" key="1">
    <source>
        <dbReference type="SAM" id="Phobius"/>
    </source>
</evidence>
<evidence type="ECO:0000313" key="4">
    <source>
        <dbReference type="Proteomes" id="UP000184240"/>
    </source>
</evidence>
<evidence type="ECO:0000313" key="3">
    <source>
        <dbReference type="EMBL" id="SHI04868.1"/>
    </source>
</evidence>
<dbReference type="Proteomes" id="UP000290037">
    <property type="component" value="Unassembled WGS sequence"/>
</dbReference>
<dbReference type="PANTHER" id="PTHR37804:SF1">
    <property type="entry name" value="CDAA REGULATORY PROTEIN CDAR"/>
    <property type="match status" value="1"/>
</dbReference>
<dbReference type="InterPro" id="IPR012505">
    <property type="entry name" value="YbbR"/>
</dbReference>
<dbReference type="AlphaFoldDB" id="A0A1M5XZA4"/>
<reference evidence="4" key="1">
    <citation type="submission" date="2016-11" db="EMBL/GenBank/DDBJ databases">
        <authorList>
            <person name="Varghese N."/>
            <person name="Submissions S."/>
        </authorList>
    </citation>
    <scope>NUCLEOTIDE SEQUENCE [LARGE SCALE GENOMIC DNA]</scope>
    <source>
        <strain evidence="4">DSM 19859</strain>
    </source>
</reference>
<dbReference type="EMBL" id="FQXT01000003">
    <property type="protein sequence ID" value="SHI04868.1"/>
    <property type="molecule type" value="Genomic_DNA"/>
</dbReference>
<reference evidence="2 5" key="3">
    <citation type="submission" date="2018-07" db="EMBL/GenBank/DDBJ databases">
        <title>Leeuwenhoekiella genomics.</title>
        <authorList>
            <person name="Tahon G."/>
            <person name="Willems A."/>
        </authorList>
    </citation>
    <scope>NUCLEOTIDE SEQUENCE [LARGE SCALE GENOMIC DNA]</scope>
    <source>
        <strain evidence="2 5">LMG 24856</strain>
    </source>
</reference>
<reference evidence="3" key="2">
    <citation type="submission" date="2016-11" db="EMBL/GenBank/DDBJ databases">
        <authorList>
            <person name="Jaros S."/>
            <person name="Januszkiewicz K."/>
            <person name="Wedrychowicz H."/>
        </authorList>
    </citation>
    <scope>NUCLEOTIDE SEQUENCE [LARGE SCALE GENOMIC DNA]</scope>
    <source>
        <strain evidence="3">DSM 19859</strain>
    </source>
</reference>